<reference evidence="3 4" key="1">
    <citation type="submission" date="2015-06" db="EMBL/GenBank/DDBJ databases">
        <title>Genome sequence of Mycobacterium conceptionense strain MLE.</title>
        <authorList>
            <person name="Greninger A.L."/>
            <person name="Cunningham G."/>
            <person name="Chiu C.Y."/>
            <person name="Miller S."/>
        </authorList>
    </citation>
    <scope>NUCLEOTIDE SEQUENCE [LARGE SCALE GENOMIC DNA]</scope>
    <source>
        <strain evidence="3 4">MLE</strain>
    </source>
</reference>
<dbReference type="Proteomes" id="UP000037594">
    <property type="component" value="Unassembled WGS sequence"/>
</dbReference>
<dbReference type="PANTHER" id="PTHR33055">
    <property type="entry name" value="TRANSPOSASE FOR INSERTION SEQUENCE ELEMENT IS1111A"/>
    <property type="match status" value="1"/>
</dbReference>
<dbReference type="PATRIC" id="fig|451644.5.peg.7145"/>
<evidence type="ECO:0000313" key="4">
    <source>
        <dbReference type="Proteomes" id="UP000037594"/>
    </source>
</evidence>
<dbReference type="InterPro" id="IPR047650">
    <property type="entry name" value="Transpos_IS110"/>
</dbReference>
<evidence type="ECO:0000259" key="1">
    <source>
        <dbReference type="Pfam" id="PF01548"/>
    </source>
</evidence>
<dbReference type="InterPro" id="IPR002525">
    <property type="entry name" value="Transp_IS110-like_N"/>
</dbReference>
<protein>
    <submittedName>
        <fullName evidence="3">Transposase</fullName>
    </submittedName>
</protein>
<dbReference type="AlphaFoldDB" id="A0A0J8TVR9"/>
<dbReference type="EMBL" id="LFOD01000100">
    <property type="protein sequence ID" value="KMV13528.1"/>
    <property type="molecule type" value="Genomic_DNA"/>
</dbReference>
<evidence type="ECO:0000313" key="3">
    <source>
        <dbReference type="EMBL" id="KMV13528.1"/>
    </source>
</evidence>
<accession>A0A0J8TVR9</accession>
<dbReference type="InterPro" id="IPR003346">
    <property type="entry name" value="Transposase_20"/>
</dbReference>
<comment type="caution">
    <text evidence="3">The sequence shown here is derived from an EMBL/GenBank/DDBJ whole genome shotgun (WGS) entry which is preliminary data.</text>
</comment>
<dbReference type="GO" id="GO:0006313">
    <property type="term" value="P:DNA transposition"/>
    <property type="evidence" value="ECO:0007669"/>
    <property type="project" value="InterPro"/>
</dbReference>
<name>A0A0J8TVR9_9MYCO</name>
<proteinExistence type="predicted"/>
<feature type="domain" description="Transposase IS116/IS110/IS902 C-terminal" evidence="2">
    <location>
        <begin position="235"/>
        <end position="317"/>
    </location>
</feature>
<organism evidence="3 4">
    <name type="scientific">Mycolicibacterium conceptionense</name>
    <dbReference type="NCBI Taxonomy" id="451644"/>
    <lineage>
        <taxon>Bacteria</taxon>
        <taxon>Bacillati</taxon>
        <taxon>Actinomycetota</taxon>
        <taxon>Actinomycetes</taxon>
        <taxon>Mycobacteriales</taxon>
        <taxon>Mycobacteriaceae</taxon>
        <taxon>Mycolicibacterium</taxon>
    </lineage>
</organism>
<dbReference type="RefSeq" id="WP_047041150.1">
    <property type="nucleotide sequence ID" value="NZ_LFOD01000100.1"/>
</dbReference>
<evidence type="ECO:0000259" key="2">
    <source>
        <dbReference type="Pfam" id="PF02371"/>
    </source>
</evidence>
<dbReference type="GO" id="GO:0003677">
    <property type="term" value="F:DNA binding"/>
    <property type="evidence" value="ECO:0007669"/>
    <property type="project" value="InterPro"/>
</dbReference>
<dbReference type="Pfam" id="PF02371">
    <property type="entry name" value="Transposase_20"/>
    <property type="match status" value="1"/>
</dbReference>
<sequence length="360" mass="38992">MTIVAHAHPFVIGVDTHARTHTLAVLVAATGEPVATEQFPATAAGMDRAVAWAARRTDGEMATLWVIEGVATYGAHLASVAKRAGFEVVEAARMDARAHRGAGKSDPFDARRIAAAVLSLEPEQLRRPRSDDGIRAALRVLVTAREHMTTERTATVNALTALLRVAALGIDARKPLTAGQIGEVARWRTRAEDVATSTARAEAVRMAKRVVALNEQLAANQAQIIDLIHTSKAAALLDKTGIGPVTVAVVYTAWSHAGRVRSEAAFAALAGVSPIPASSGNTIRHRLNRGGDRRLNRALHMAVITRMTHDPETRAYVERRRAEGRTTKEIRRCLKRYLARQLYRNLESLHAEPNTKPQAA</sequence>
<gene>
    <name evidence="3" type="ORF">ACT17_34730</name>
</gene>
<feature type="domain" description="Transposase IS110-like N-terminal" evidence="1">
    <location>
        <begin position="12"/>
        <end position="164"/>
    </location>
</feature>
<dbReference type="PANTHER" id="PTHR33055:SF16">
    <property type="entry name" value="TRANSPOSASE FOR INSERTION SEQUENCE ELEMENT IS1547"/>
    <property type="match status" value="1"/>
</dbReference>
<dbReference type="NCBIfam" id="NF033542">
    <property type="entry name" value="transpos_IS110"/>
    <property type="match status" value="1"/>
</dbReference>
<dbReference type="Pfam" id="PF01548">
    <property type="entry name" value="DEDD_Tnp_IS110"/>
    <property type="match status" value="1"/>
</dbReference>
<dbReference type="GO" id="GO:0004803">
    <property type="term" value="F:transposase activity"/>
    <property type="evidence" value="ECO:0007669"/>
    <property type="project" value="InterPro"/>
</dbReference>
<dbReference type="OrthoDB" id="4337860at2"/>